<keyword evidence="4" id="KW-1185">Reference proteome</keyword>
<dbReference type="AlphaFoldDB" id="A0AAD8DWC3"/>
<accession>A0AAD8DWC3</accession>
<dbReference type="InterPro" id="IPR007527">
    <property type="entry name" value="Znf_SWIM"/>
</dbReference>
<keyword evidence="1" id="KW-0863">Zinc-finger</keyword>
<dbReference type="PROSITE" id="PS50966">
    <property type="entry name" value="ZF_SWIM"/>
    <property type="match status" value="1"/>
</dbReference>
<gene>
    <name evidence="3" type="ORF">PYW07_006221</name>
</gene>
<feature type="domain" description="SWIM-type" evidence="2">
    <location>
        <begin position="85"/>
        <end position="129"/>
    </location>
</feature>
<evidence type="ECO:0000259" key="2">
    <source>
        <dbReference type="PROSITE" id="PS50966"/>
    </source>
</evidence>
<reference evidence="3" key="1">
    <citation type="submission" date="2023-03" db="EMBL/GenBank/DDBJ databases">
        <title>Chromosome-level genomes of two armyworms, Mythimna separata and Mythimna loreyi, provide insights into the biosynthesis and reception of sex pheromones.</title>
        <authorList>
            <person name="Zhao H."/>
        </authorList>
    </citation>
    <scope>NUCLEOTIDE SEQUENCE</scope>
    <source>
        <strain evidence="3">BeijingLab</strain>
        <tissue evidence="3">Pupa</tissue>
    </source>
</reference>
<comment type="caution">
    <text evidence="3">The sequence shown here is derived from an EMBL/GenBank/DDBJ whole genome shotgun (WGS) entry which is preliminary data.</text>
</comment>
<dbReference type="Proteomes" id="UP001231518">
    <property type="component" value="Chromosome 19"/>
</dbReference>
<protein>
    <recommendedName>
        <fullName evidence="2">SWIM-type domain-containing protein</fullName>
    </recommendedName>
</protein>
<evidence type="ECO:0000256" key="1">
    <source>
        <dbReference type="PROSITE-ProRule" id="PRU00325"/>
    </source>
</evidence>
<dbReference type="EMBL" id="JARGEI010000007">
    <property type="protein sequence ID" value="KAJ8728525.1"/>
    <property type="molecule type" value="Genomic_DNA"/>
</dbReference>
<proteinExistence type="predicted"/>
<evidence type="ECO:0000313" key="4">
    <source>
        <dbReference type="Proteomes" id="UP001231518"/>
    </source>
</evidence>
<dbReference type="GO" id="GO:0008270">
    <property type="term" value="F:zinc ion binding"/>
    <property type="evidence" value="ECO:0007669"/>
    <property type="project" value="UniProtKB-KW"/>
</dbReference>
<evidence type="ECO:0000313" key="3">
    <source>
        <dbReference type="EMBL" id="KAJ8728525.1"/>
    </source>
</evidence>
<sequence>MEATMPHLEDFPELTDDDIILFALGTYHIKLAKSYCAEHIRNGIYYIELFRENQLTDLPRYNIREDNVWLIRGRIQSRHVRSRVYYCYILINRSETGRRAIEQWYCTCLTGARTVGSCAHIISIIWYMGKGRHIDFNLPAAMLSTIIIDE</sequence>
<keyword evidence="1" id="KW-0479">Metal-binding</keyword>
<name>A0AAD8DWC3_MYTSE</name>
<organism evidence="3 4">
    <name type="scientific">Mythimna separata</name>
    <name type="common">Oriental armyworm</name>
    <name type="synonym">Pseudaletia separata</name>
    <dbReference type="NCBI Taxonomy" id="271217"/>
    <lineage>
        <taxon>Eukaryota</taxon>
        <taxon>Metazoa</taxon>
        <taxon>Ecdysozoa</taxon>
        <taxon>Arthropoda</taxon>
        <taxon>Hexapoda</taxon>
        <taxon>Insecta</taxon>
        <taxon>Pterygota</taxon>
        <taxon>Neoptera</taxon>
        <taxon>Endopterygota</taxon>
        <taxon>Lepidoptera</taxon>
        <taxon>Glossata</taxon>
        <taxon>Ditrysia</taxon>
        <taxon>Noctuoidea</taxon>
        <taxon>Noctuidae</taxon>
        <taxon>Noctuinae</taxon>
        <taxon>Hadenini</taxon>
        <taxon>Mythimna</taxon>
    </lineage>
</organism>
<keyword evidence="1" id="KW-0862">Zinc</keyword>